<feature type="transmembrane region" description="Helical" evidence="21">
    <location>
        <begin position="498"/>
        <end position="516"/>
    </location>
</feature>
<keyword evidence="13 21" id="KW-1133">Transmembrane helix</keyword>
<dbReference type="GO" id="GO:0006488">
    <property type="term" value="P:dolichol-linked oligosaccharide biosynthetic process"/>
    <property type="evidence" value="ECO:0007669"/>
    <property type="project" value="InterPro"/>
</dbReference>
<dbReference type="GO" id="GO:0016757">
    <property type="term" value="F:glycosyltransferase activity"/>
    <property type="evidence" value="ECO:0007669"/>
    <property type="project" value="UniProtKB-KW"/>
</dbReference>
<keyword evidence="8" id="KW-0808">Transferase</keyword>
<dbReference type="InterPro" id="IPR013078">
    <property type="entry name" value="His_Pase_superF_clade-1"/>
</dbReference>
<feature type="transmembrane region" description="Helical" evidence="21">
    <location>
        <begin position="677"/>
        <end position="699"/>
    </location>
</feature>
<keyword evidence="7" id="KW-0328">Glycosyltransferase</keyword>
<keyword evidence="14 21" id="KW-0472">Membrane</keyword>
<dbReference type="EC" id="2.7.8.15" evidence="5"/>
<evidence type="ECO:0000256" key="1">
    <source>
        <dbReference type="ARBA" id="ARBA00001946"/>
    </source>
</evidence>
<dbReference type="InterPro" id="IPR001345">
    <property type="entry name" value="PG/BPGM_mutase_AS"/>
</dbReference>
<comment type="subcellular location">
    <subcellularLocation>
        <location evidence="2">Endoplasmic reticulum membrane</location>
        <topology evidence="2">Multi-pass membrane protein</topology>
    </subcellularLocation>
</comment>
<keyword evidence="12" id="KW-0460">Magnesium</keyword>
<proteinExistence type="inferred from homology"/>
<dbReference type="SMART" id="SM00855">
    <property type="entry name" value="PGAM"/>
    <property type="match status" value="1"/>
</dbReference>
<evidence type="ECO:0000256" key="15">
    <source>
        <dbReference type="ARBA" id="ARBA00029567"/>
    </source>
</evidence>
<organism evidence="22 23">
    <name type="scientific">Peronospora effusa</name>
    <dbReference type="NCBI Taxonomy" id="542832"/>
    <lineage>
        <taxon>Eukaryota</taxon>
        <taxon>Sar</taxon>
        <taxon>Stramenopiles</taxon>
        <taxon>Oomycota</taxon>
        <taxon>Peronosporomycetes</taxon>
        <taxon>Peronosporales</taxon>
        <taxon>Peronosporaceae</taxon>
        <taxon>Peronospora</taxon>
    </lineage>
</organism>
<evidence type="ECO:0000256" key="3">
    <source>
        <dbReference type="ARBA" id="ARBA00004922"/>
    </source>
</evidence>
<dbReference type="SUPFAM" id="SSF53254">
    <property type="entry name" value="Phosphoglycerate mutase-like"/>
    <property type="match status" value="1"/>
</dbReference>
<comment type="caution">
    <text evidence="22">The sequence shown here is derived from an EMBL/GenBank/DDBJ whole genome shotgun (WGS) entry which is preliminary data.</text>
</comment>
<evidence type="ECO:0000256" key="18">
    <source>
        <dbReference type="ARBA" id="ARBA00045078"/>
    </source>
</evidence>
<dbReference type="UniPathway" id="UPA00378"/>
<dbReference type="Pfam" id="PF00300">
    <property type="entry name" value="His_Phos_1"/>
    <property type="match status" value="1"/>
</dbReference>
<dbReference type="GO" id="GO:0003975">
    <property type="term" value="F:UDP-N-acetylglucosamine-dolichyl-phosphate N-acetylglucosaminephosphotransferase activity"/>
    <property type="evidence" value="ECO:0007669"/>
    <property type="project" value="UniProtKB-EC"/>
</dbReference>
<dbReference type="InterPro" id="IPR000715">
    <property type="entry name" value="Glycosyl_transferase_4"/>
</dbReference>
<feature type="active site" description="Proton donor/acceptor" evidence="19">
    <location>
        <position position="148"/>
    </location>
</feature>
<evidence type="ECO:0000256" key="9">
    <source>
        <dbReference type="ARBA" id="ARBA00022692"/>
    </source>
</evidence>
<keyword evidence="10" id="KW-0479">Metal-binding</keyword>
<feature type="transmembrane region" description="Helical" evidence="21">
    <location>
        <begin position="579"/>
        <end position="600"/>
    </location>
</feature>
<evidence type="ECO:0000256" key="17">
    <source>
        <dbReference type="ARBA" id="ARBA00044717"/>
    </source>
</evidence>
<comment type="catalytic activity">
    <reaction evidence="18">
        <text>a di-trans,poly-cis-dolichyl phosphate + UDP-N-acetyl-alpha-D-glucosamine = an N-acetyl-alpha-D-glucosaminyl-diphospho-di-trans,poly-cis-dolichol + UMP</text>
        <dbReference type="Rhea" id="RHEA:13289"/>
        <dbReference type="Rhea" id="RHEA-COMP:19498"/>
        <dbReference type="Rhea" id="RHEA-COMP:19507"/>
        <dbReference type="ChEBI" id="CHEBI:57683"/>
        <dbReference type="ChEBI" id="CHEBI:57705"/>
        <dbReference type="ChEBI" id="CHEBI:57865"/>
        <dbReference type="ChEBI" id="CHEBI:58427"/>
        <dbReference type="EC" id="2.7.8.15"/>
    </reaction>
    <physiologicalReaction direction="left-to-right" evidence="18">
        <dbReference type="Rhea" id="RHEA:13290"/>
    </physiologicalReaction>
</comment>
<dbReference type="CDD" id="cd07067">
    <property type="entry name" value="HP_PGM_like"/>
    <property type="match status" value="1"/>
</dbReference>
<dbReference type="GO" id="GO:0005789">
    <property type="term" value="C:endoplasmic reticulum membrane"/>
    <property type="evidence" value="ECO:0007669"/>
    <property type="project" value="UniProtKB-SubCell"/>
</dbReference>
<feature type="transmembrane region" description="Helical" evidence="21">
    <location>
        <begin position="410"/>
        <end position="427"/>
    </location>
</feature>
<feature type="transmembrane region" description="Helical" evidence="21">
    <location>
        <begin position="551"/>
        <end position="570"/>
    </location>
</feature>
<reference evidence="22 23" key="1">
    <citation type="submission" date="2018-06" db="EMBL/GenBank/DDBJ databases">
        <title>Comparative genomics of downy mildews reveals potential adaptations to biotrophy.</title>
        <authorList>
            <person name="Fletcher K."/>
            <person name="Klosterman S.J."/>
            <person name="Derevnina L."/>
            <person name="Martin F."/>
            <person name="Koike S."/>
            <person name="Reyes Chin-Wo S."/>
            <person name="Mou B."/>
            <person name="Michelmore R."/>
        </authorList>
    </citation>
    <scope>NUCLEOTIDE SEQUENCE [LARGE SCALE GENOMIC DNA]</scope>
    <source>
        <strain evidence="22 23">R13</strain>
    </source>
</reference>
<evidence type="ECO:0000256" key="4">
    <source>
        <dbReference type="ARBA" id="ARBA00009317"/>
    </source>
</evidence>
<feature type="transmembrane region" description="Helical" evidence="21">
    <location>
        <begin position="331"/>
        <end position="353"/>
    </location>
</feature>
<evidence type="ECO:0000256" key="20">
    <source>
        <dbReference type="PIRSR" id="PIRSR613078-2"/>
    </source>
</evidence>
<evidence type="ECO:0000313" key="22">
    <source>
        <dbReference type="EMBL" id="RQM09519.1"/>
    </source>
</evidence>
<feature type="transmembrane region" description="Helical" evidence="21">
    <location>
        <begin position="381"/>
        <end position="403"/>
    </location>
</feature>
<keyword evidence="11" id="KW-0256">Endoplasmic reticulum</keyword>
<keyword evidence="9 21" id="KW-0812">Transmembrane</keyword>
<dbReference type="EMBL" id="QKXF01000691">
    <property type="protein sequence ID" value="RQM09519.1"/>
    <property type="molecule type" value="Genomic_DNA"/>
</dbReference>
<evidence type="ECO:0000256" key="16">
    <source>
        <dbReference type="ARBA" id="ARBA00033238"/>
    </source>
</evidence>
<comment type="cofactor">
    <cofactor evidence="1">
        <name>Mg(2+)</name>
        <dbReference type="ChEBI" id="CHEBI:18420"/>
    </cofactor>
</comment>
<dbReference type="Pfam" id="PF00953">
    <property type="entry name" value="Glycos_transf_4"/>
    <property type="match status" value="1"/>
</dbReference>
<evidence type="ECO:0000256" key="13">
    <source>
        <dbReference type="ARBA" id="ARBA00022989"/>
    </source>
</evidence>
<dbReference type="AlphaFoldDB" id="A0A425BXN9"/>
<dbReference type="CDD" id="cd06855">
    <property type="entry name" value="GT_GPT_euk"/>
    <property type="match status" value="1"/>
</dbReference>
<feature type="binding site" evidence="20">
    <location>
        <position position="119"/>
    </location>
    <ligand>
        <name>substrate</name>
    </ligand>
</feature>
<evidence type="ECO:0000256" key="14">
    <source>
        <dbReference type="ARBA" id="ARBA00023136"/>
    </source>
</evidence>
<dbReference type="PROSITE" id="PS00175">
    <property type="entry name" value="PG_MUTASE"/>
    <property type="match status" value="1"/>
</dbReference>
<dbReference type="PANTHER" id="PTHR10571">
    <property type="entry name" value="UDP-N-ACETYLGLUCOSAMINE--DOLICHYL-PHOSPHATE N-ACETYLGLUCOSAMINEPHOSPHOTRANSFERASE"/>
    <property type="match status" value="1"/>
</dbReference>
<feature type="binding site" evidence="20">
    <location>
        <begin position="63"/>
        <end position="70"/>
    </location>
    <ligand>
        <name>substrate</name>
    </ligand>
</feature>
<protein>
    <recommendedName>
        <fullName evidence="6">UDP-N-acetylglucosamine--dolichyl-phosphate N-acetylglucosaminephosphotransferase</fullName>
        <ecNumber evidence="5">2.7.8.15</ecNumber>
    </recommendedName>
    <alternativeName>
        <fullName evidence="15">GlcNAc-1-P transferase</fullName>
    </alternativeName>
    <alternativeName>
        <fullName evidence="16">N-acetylglucosamine-1-phosphate transferase</fullName>
    </alternativeName>
</protein>
<feature type="transmembrane region" description="Helical" evidence="21">
    <location>
        <begin position="528"/>
        <end position="545"/>
    </location>
</feature>
<dbReference type="InterPro" id="IPR029033">
    <property type="entry name" value="His_PPase_superfam"/>
</dbReference>
<evidence type="ECO:0000256" key="8">
    <source>
        <dbReference type="ARBA" id="ARBA00022679"/>
    </source>
</evidence>
<dbReference type="VEuPathDB" id="FungiDB:DD237_007540"/>
<comment type="similarity">
    <text evidence="4">Belongs to the glycosyltransferase 4 family.</text>
</comment>
<dbReference type="Proteomes" id="UP000286097">
    <property type="component" value="Unassembled WGS sequence"/>
</dbReference>
<dbReference type="InterPro" id="IPR033895">
    <property type="entry name" value="GPT"/>
</dbReference>
<accession>A0A425BXN9</accession>
<gene>
    <name evidence="22" type="ORF">DD237_007540</name>
</gene>
<feature type="transmembrane region" description="Helical" evidence="21">
    <location>
        <begin position="439"/>
        <end position="462"/>
    </location>
</feature>
<name>A0A425BXN9_9STRA</name>
<comment type="pathway">
    <text evidence="3">Protein modification; protein glycosylation.</text>
</comment>
<evidence type="ECO:0000256" key="5">
    <source>
        <dbReference type="ARBA" id="ARBA00013225"/>
    </source>
</evidence>
<comment type="function">
    <text evidence="17">UDP-N-acetylglucosamine--dolichyl-phosphate N-acetylglucosaminephosphotransferase that operates in the biosynthetic pathway of dolichol-linked oligosaccharides, the glycan precursors employed in protein asparagine (N)-glycosylation. The assembly of dolichol-linked oligosaccharides begins on the cytosolic side of the endoplasmic reticulum membrane and finishes in its lumen. The sequential addition of sugars to dolichol pyrophosphate produces dolichol-linked oligosaccharides containing fourteen sugars, including two GlcNAcs, nine mannoses and three glucoses. Once assembled, the oligosaccharide is transferred from the lipid to nascent proteins by oligosaccharyltransferases. Catalyzes the initial step of dolichol-linked oligosaccharide biosynthesis, transfering GlcNAc-1-P from cytosolic UDP-GlcNAc onto the carrier lipid dolichyl phosphate (P-dolichol), yielding GlcNAc-P-P-dolichol embedded in the cytoplasmic leaflet of the endoplasmic reticulum membrane.</text>
</comment>
<evidence type="ECO:0000256" key="10">
    <source>
        <dbReference type="ARBA" id="ARBA00022723"/>
    </source>
</evidence>
<evidence type="ECO:0000256" key="2">
    <source>
        <dbReference type="ARBA" id="ARBA00004477"/>
    </source>
</evidence>
<dbReference type="Gene3D" id="3.40.50.1240">
    <property type="entry name" value="Phosphoglycerate mutase-like"/>
    <property type="match status" value="1"/>
</dbReference>
<evidence type="ECO:0000256" key="12">
    <source>
        <dbReference type="ARBA" id="ARBA00022842"/>
    </source>
</evidence>
<dbReference type="GO" id="GO:0046872">
    <property type="term" value="F:metal ion binding"/>
    <property type="evidence" value="ECO:0007669"/>
    <property type="project" value="UniProtKB-KW"/>
</dbReference>
<evidence type="ECO:0000256" key="11">
    <source>
        <dbReference type="ARBA" id="ARBA00022824"/>
    </source>
</evidence>
<dbReference type="PANTHER" id="PTHR10571:SF0">
    <property type="entry name" value="UDP-N-ACETYLGLUCOSAMINE--DOLICHYL-PHOSPHATE N-ACETYLGLUCOSAMINEPHOSPHOTRANSFERASE"/>
    <property type="match status" value="1"/>
</dbReference>
<feature type="active site" description="Tele-phosphohistidine intermediate" evidence="19">
    <location>
        <position position="64"/>
    </location>
</feature>
<evidence type="ECO:0000256" key="21">
    <source>
        <dbReference type="SAM" id="Phobius"/>
    </source>
</evidence>
<evidence type="ECO:0000256" key="19">
    <source>
        <dbReference type="PIRSR" id="PIRSR613078-1"/>
    </source>
</evidence>
<evidence type="ECO:0000256" key="7">
    <source>
        <dbReference type="ARBA" id="ARBA00022676"/>
    </source>
</evidence>
<sequence>MYSTSSLLVSVASAAVVGSILGLVLGIHCISTCPKESSRYGMLTCLLCRKKKKGFPKRLILMRHGESEGNIDPELYGRVPDNAMHLTELGYEQAIAAGESIKKLVGNETMRFIVSPYVRTIETFCGIRKAWGFQGDAIPWTEEPRIREQDFGNFQEPRKIRECKAQRRRFGSFFYRFPSGESPADVYDRVSSFLESLYRMFVKSSEENYVLVTHGVAIRVILMRYFKYRISDFELLENFRNGEFVVLELDECQGKFMLKTIVSNKVHIHKNGSVSVDTSETTQLRLHLNNTMSSISRPYSTFPINRFRHPPPLLPPIRSNASSPQHENMNYLLHLTGIGVVSYVTVALLIPLIGRRMPAKLSGKDLCKRGTPAGDLPIPEALGIVSGIVYIAALIVTVVIVVDNSDVKRMMVWGIISILSMILLGFTDDLSDLRWRHKLLFPPLASLALLINYAGLTAVVLPKPVRFLFAKDKMLYTMLNPVVPLSDGGAIIELGLFYYLYMGMMAVFCTNAINIYAGVNGLEAGQSFVIGAAVVVQNVWQILLGHDNENFHYLSLMFMVPFLATTLGLLKHNWYPSRVFVGDTFCYYAGMTFAVCGILGHFSKTLLLFFLPQVLNFLYSIPQLFKIVPCPRHRLPKYNAKTGLLEPSTITPESTRSNYTIINLFLVVFGPMKEVHLVLALLAFQVLCCGLAFFIRYGISGYFYDFVQ</sequence>
<evidence type="ECO:0000313" key="23">
    <source>
        <dbReference type="Proteomes" id="UP000286097"/>
    </source>
</evidence>
<evidence type="ECO:0000256" key="6">
    <source>
        <dbReference type="ARBA" id="ARBA00017659"/>
    </source>
</evidence>